<dbReference type="PROSITE" id="PS50878">
    <property type="entry name" value="RT_POL"/>
    <property type="match status" value="1"/>
</dbReference>
<dbReference type="Gene3D" id="3.60.10.10">
    <property type="entry name" value="Endonuclease/exonuclease/phosphatase"/>
    <property type="match status" value="1"/>
</dbReference>
<dbReference type="PANTHER" id="PTHR47027">
    <property type="entry name" value="REVERSE TRANSCRIPTASE DOMAIN-CONTAINING PROTEIN"/>
    <property type="match status" value="1"/>
</dbReference>
<dbReference type="InterPro" id="IPR000477">
    <property type="entry name" value="RT_dom"/>
</dbReference>
<dbReference type="SUPFAM" id="SSF56219">
    <property type="entry name" value="DNase I-like"/>
    <property type="match status" value="1"/>
</dbReference>
<evidence type="ECO:0000313" key="2">
    <source>
        <dbReference type="EMBL" id="JAP99086.1"/>
    </source>
</evidence>
<dbReference type="CDD" id="cd01650">
    <property type="entry name" value="RT_nLTR_like"/>
    <property type="match status" value="1"/>
</dbReference>
<proteinExistence type="predicted"/>
<reference evidence="2" key="1">
    <citation type="journal article" date="2016" name="Gigascience">
        <title>De novo construction of an expanded transcriptome assembly for the western tarnished plant bug, Lygus hesperus.</title>
        <authorList>
            <person name="Tassone E.E."/>
            <person name="Geib S.M."/>
            <person name="Hall B."/>
            <person name="Fabrick J.A."/>
            <person name="Brent C.S."/>
            <person name="Hull J.J."/>
        </authorList>
    </citation>
    <scope>NUCLEOTIDE SEQUENCE</scope>
</reference>
<dbReference type="GO" id="GO:0003964">
    <property type="term" value="F:RNA-directed DNA polymerase activity"/>
    <property type="evidence" value="ECO:0007669"/>
    <property type="project" value="UniProtKB-KW"/>
</dbReference>
<dbReference type="Pfam" id="PF00078">
    <property type="entry name" value="RVT_1"/>
    <property type="match status" value="1"/>
</dbReference>
<dbReference type="PANTHER" id="PTHR47027:SF20">
    <property type="entry name" value="REVERSE TRANSCRIPTASE-LIKE PROTEIN WITH RNA-DIRECTED DNA POLYMERASE DOMAIN"/>
    <property type="match status" value="1"/>
</dbReference>
<organism evidence="2">
    <name type="scientific">Lygus hesperus</name>
    <name type="common">Western plant bug</name>
    <dbReference type="NCBI Taxonomy" id="30085"/>
    <lineage>
        <taxon>Eukaryota</taxon>
        <taxon>Metazoa</taxon>
        <taxon>Ecdysozoa</taxon>
        <taxon>Arthropoda</taxon>
        <taxon>Hexapoda</taxon>
        <taxon>Insecta</taxon>
        <taxon>Pterygota</taxon>
        <taxon>Neoptera</taxon>
        <taxon>Paraneoptera</taxon>
        <taxon>Hemiptera</taxon>
        <taxon>Heteroptera</taxon>
        <taxon>Panheteroptera</taxon>
        <taxon>Cimicomorpha</taxon>
        <taxon>Miridae</taxon>
        <taxon>Mirini</taxon>
        <taxon>Lygus</taxon>
    </lineage>
</organism>
<name>A0A146KVE5_LYGHE</name>
<dbReference type="EMBL" id="GDHC01019542">
    <property type="protein sequence ID" value="JAP99086.1"/>
    <property type="molecule type" value="Transcribed_RNA"/>
</dbReference>
<dbReference type="InterPro" id="IPR036691">
    <property type="entry name" value="Endo/exonu/phosph_ase_sf"/>
</dbReference>
<sequence length="1079" mass="124953">MKIIAYNVNGLKQSITNPGFCEFIYKHEIIVLIETHVTVNDYDKFEKYFVDYCIEWVGAERNSNFGRASGGVLIGCRRSVLCNFVKYAGSKGVYSDVEFGGRSFRIFPMYLNQCRWQEDFNRLTDEIRNHLDKHIILIGDANARLGQLQTLPEYTTDGISAIVSSCRNSKDFVTNSVGRIFVDACNELGLGIMNGRSISDEKGELTYIGARGSSVIDICGVSIDFLDELVDFEVSPQIYSDHMPIILTIRCSGRVDDGVTLPLLPRLRWSNEKKEDFNANLKLMLAEYPGACDVETKERFITDSIGKAAGRSSDPVANRDNFKFTAKKPWFDRECYRMRERSFALLKSHRVNGSEIMKQFYLLVNKEYKQMCDRKEIEYYQDIGNRLERVTCPKDYWAIVSSFKLREVVVDPQIAGCIWYEHFKALLNPSRDVGSIAYARPLVTIERLDKPFELWELKCVLNKAKANKAPGPDQIPYEFFKGMDVECLQILLNFFNEVFESDEAPKSFGRSVIFPLFKKGARNIVNNYRGISFMNTLAKVYAGLLLERLSLWMEEEGVLNEYQAGFRKNFSTIDNIFNLTSLVKIKLRIKRSKVYAFFIDFASVFDRVNREYLWYKLSREGVSTKFINALSRLYAHTESAVKLANSSTTEYFATCSGVKQGCLLSPSLFALYLNDLHDFLTEGVWVGDREVRHLSFADDVILLASSVVGLQRMIDRMEEYCRTWGLELNLSKSKIMVFRNGGRPSEKEKWHFADRMVDVVVRYKYLGYTLTPTLTPIPHLEEKSSMAKLAITSMWKQFLSHPKIPFTEKMKVFDAVVRSILCYSSQVWGFVLSDHVESVLRFFIKMVFSLPKCTPNYILYLETQLKPLYLYTLRMHFSYILKVMKMPSNRLPNYLAKKCVELDVYWAKEWGSLYEKYGTPLLNFENLPEWKTLIEGSLHIIERAMCAEFQERALCSRNHPQYLALRLESDVVPLSQFKDFQFCRWLFKIRGDLLALRYRPYSSDNQACVICSSGEIENCFHFIGRCRALFSVRNRYLGKSELDWGEYMALLKTGDPNMIKYCKIAWQLRYKTIFEYGLN</sequence>
<keyword evidence="2" id="KW-0695">RNA-directed DNA polymerase</keyword>
<keyword evidence="2" id="KW-0808">Transferase</keyword>
<dbReference type="SUPFAM" id="SSF56672">
    <property type="entry name" value="DNA/RNA polymerases"/>
    <property type="match status" value="1"/>
</dbReference>
<feature type="domain" description="Reverse transcriptase" evidence="1">
    <location>
        <begin position="497"/>
        <end position="770"/>
    </location>
</feature>
<evidence type="ECO:0000259" key="1">
    <source>
        <dbReference type="PROSITE" id="PS50878"/>
    </source>
</evidence>
<gene>
    <name evidence="2" type="primary">pol_521</name>
    <name evidence="2" type="ORF">g.89674</name>
</gene>
<accession>A0A146KVE5</accession>
<dbReference type="InterPro" id="IPR043502">
    <property type="entry name" value="DNA/RNA_pol_sf"/>
</dbReference>
<keyword evidence="2" id="KW-0548">Nucleotidyltransferase</keyword>
<dbReference type="AlphaFoldDB" id="A0A146KVE5"/>
<protein>
    <submittedName>
        <fullName evidence="2">RNA-directed DNA polymerase from mobile element jockey</fullName>
    </submittedName>
</protein>